<dbReference type="Gene3D" id="1.20.1250.20">
    <property type="entry name" value="MFS general substrate transporter like domains"/>
    <property type="match status" value="1"/>
</dbReference>
<dbReference type="EMBL" id="SPRO01000030">
    <property type="protein sequence ID" value="TIC29200.1"/>
    <property type="molecule type" value="Genomic_DNA"/>
</dbReference>
<dbReference type="GO" id="GO:0016020">
    <property type="term" value="C:membrane"/>
    <property type="evidence" value="ECO:0007669"/>
    <property type="project" value="UniProtKB-SubCell"/>
</dbReference>
<dbReference type="GO" id="GO:0022857">
    <property type="term" value="F:transmembrane transporter activity"/>
    <property type="evidence" value="ECO:0007669"/>
    <property type="project" value="InterPro"/>
</dbReference>
<proteinExistence type="predicted"/>
<feature type="transmembrane region" description="Helical" evidence="6">
    <location>
        <begin position="268"/>
        <end position="289"/>
    </location>
</feature>
<evidence type="ECO:0000313" key="9">
    <source>
        <dbReference type="Proteomes" id="UP000305647"/>
    </source>
</evidence>
<evidence type="ECO:0000256" key="1">
    <source>
        <dbReference type="ARBA" id="ARBA00004141"/>
    </source>
</evidence>
<dbReference type="AlphaFoldDB" id="A0A4T0PJC7"/>
<dbReference type="Pfam" id="PF07690">
    <property type="entry name" value="MFS_1"/>
    <property type="match status" value="1"/>
</dbReference>
<evidence type="ECO:0000256" key="3">
    <source>
        <dbReference type="ARBA" id="ARBA00022989"/>
    </source>
</evidence>
<dbReference type="PANTHER" id="PTHR23294:SF57">
    <property type="entry name" value="CINA C-TERMINAL DOMAIN-CONTAINING PROTEIN"/>
    <property type="match status" value="1"/>
</dbReference>
<evidence type="ECO:0000313" key="8">
    <source>
        <dbReference type="EMBL" id="TIC29200.1"/>
    </source>
</evidence>
<sequence length="479" mass="53061">MVAVAEKTKDISVKFYRSVLFNVIIDGLVSFLLPGLWYSLNYIGAAGLADPRQVNGANAVTFGIMIPGCTLAAVLANRTSLKWVLFAGAVLYTPYAAALYTLNRYNNIPFLYGGSVLCGLGASLFWCTESAIAIAYPLPHERGRMVSIWLGIRQFGMILGGAISLGYNIKGDSTGKISYSTYYAMIALMCLSGPAALLLSNPRKVRRSDGSHVKFAKNFNLKDEVIKIKNLATSRYLLALIPIFIFGQWGTVYQSNYLTTYFTVRTRALASLLAGIVSLISNLSVGWFLDQTRWNQRTRAAIVWIFLAVTISGAWIWNAILQARFSEDVNNGKTIALDWEGSTGRFNSAFAVYVLWKFLYESLETLLYWIMGCYNGGVNDITRTTGLIRSYQSIGSTFSYVVGAGLWPYFNQMILSLAFWFACLIPTCYAIYIVPKEEQVIDPVDELTSTDSDYEKGSPPETGNTTPIPPDGYNKETKL</sequence>
<comment type="subcellular location">
    <subcellularLocation>
        <location evidence="1">Membrane</location>
        <topology evidence="1">Multi-pass membrane protein</topology>
    </subcellularLocation>
</comment>
<gene>
    <name evidence="8" type="ORF">E3Q10_02755</name>
    <name evidence="7" type="ORF">E3Q22_02960</name>
</gene>
<keyword evidence="4 6" id="KW-0472">Membrane</keyword>
<feature type="transmembrane region" description="Helical" evidence="6">
    <location>
        <begin position="148"/>
        <end position="169"/>
    </location>
</feature>
<feature type="transmembrane region" description="Helical" evidence="6">
    <location>
        <begin position="301"/>
        <end position="320"/>
    </location>
</feature>
<feature type="transmembrane region" description="Helical" evidence="6">
    <location>
        <begin position="236"/>
        <end position="256"/>
    </location>
</feature>
<feature type="transmembrane region" description="Helical" evidence="6">
    <location>
        <begin position="181"/>
        <end position="199"/>
    </location>
</feature>
<accession>A0A4T0PJC7</accession>
<comment type="caution">
    <text evidence="8">The sequence shown here is derived from an EMBL/GenBank/DDBJ whole genome shotgun (WGS) entry which is preliminary data.</text>
</comment>
<evidence type="ECO:0000313" key="7">
    <source>
        <dbReference type="EMBL" id="TIB77663.1"/>
    </source>
</evidence>
<evidence type="ECO:0000256" key="2">
    <source>
        <dbReference type="ARBA" id="ARBA00022692"/>
    </source>
</evidence>
<feature type="transmembrane region" description="Helical" evidence="6">
    <location>
        <begin position="57"/>
        <end position="76"/>
    </location>
</feature>
<name>A0A4T0PJC7_9BASI</name>
<dbReference type="InterPro" id="IPR011701">
    <property type="entry name" value="MFS"/>
</dbReference>
<feature type="region of interest" description="Disordered" evidence="5">
    <location>
        <begin position="448"/>
        <end position="479"/>
    </location>
</feature>
<organism evidence="8 9">
    <name type="scientific">Wallemia mellicola</name>
    <dbReference type="NCBI Taxonomy" id="1708541"/>
    <lineage>
        <taxon>Eukaryota</taxon>
        <taxon>Fungi</taxon>
        <taxon>Dikarya</taxon>
        <taxon>Basidiomycota</taxon>
        <taxon>Wallemiomycotina</taxon>
        <taxon>Wallemiomycetes</taxon>
        <taxon>Wallemiales</taxon>
        <taxon>Wallemiaceae</taxon>
        <taxon>Wallemia</taxon>
    </lineage>
</organism>
<dbReference type="InterPro" id="IPR051617">
    <property type="entry name" value="UNC-93-like_regulator"/>
</dbReference>
<feature type="transmembrane region" description="Helical" evidence="6">
    <location>
        <begin position="19"/>
        <end position="37"/>
    </location>
</feature>
<dbReference type="SUPFAM" id="SSF103473">
    <property type="entry name" value="MFS general substrate transporter"/>
    <property type="match status" value="1"/>
</dbReference>
<evidence type="ECO:0000256" key="6">
    <source>
        <dbReference type="SAM" id="Phobius"/>
    </source>
</evidence>
<reference evidence="9 10" key="1">
    <citation type="submission" date="2019-03" db="EMBL/GenBank/DDBJ databases">
        <title>Sequencing 25 genomes of Wallemia mellicola.</title>
        <authorList>
            <person name="Gostincar C."/>
        </authorList>
    </citation>
    <scope>NUCLEOTIDE SEQUENCE [LARGE SCALE GENOMIC DNA]</scope>
    <source>
        <strain evidence="7 10">EXF-6152</strain>
        <strain evidence="8 9">EXF-8738</strain>
    </source>
</reference>
<feature type="transmembrane region" description="Helical" evidence="6">
    <location>
        <begin position="413"/>
        <end position="434"/>
    </location>
</feature>
<dbReference type="InterPro" id="IPR036259">
    <property type="entry name" value="MFS_trans_sf"/>
</dbReference>
<dbReference type="Proteomes" id="UP000310685">
    <property type="component" value="Unassembled WGS sequence"/>
</dbReference>
<evidence type="ECO:0000256" key="4">
    <source>
        <dbReference type="ARBA" id="ARBA00023136"/>
    </source>
</evidence>
<feature type="transmembrane region" description="Helical" evidence="6">
    <location>
        <begin position="108"/>
        <end position="127"/>
    </location>
</feature>
<keyword evidence="3 6" id="KW-1133">Transmembrane helix</keyword>
<dbReference type="EMBL" id="SPRC01000032">
    <property type="protein sequence ID" value="TIB77663.1"/>
    <property type="molecule type" value="Genomic_DNA"/>
</dbReference>
<dbReference type="Proteomes" id="UP000305647">
    <property type="component" value="Unassembled WGS sequence"/>
</dbReference>
<evidence type="ECO:0000256" key="5">
    <source>
        <dbReference type="SAM" id="MobiDB-lite"/>
    </source>
</evidence>
<keyword evidence="2 6" id="KW-0812">Transmembrane</keyword>
<feature type="transmembrane region" description="Helical" evidence="6">
    <location>
        <begin position="83"/>
        <end position="102"/>
    </location>
</feature>
<protein>
    <submittedName>
        <fullName evidence="8">MFS general substrate transporter</fullName>
    </submittedName>
</protein>
<dbReference type="PANTHER" id="PTHR23294">
    <property type="entry name" value="ET TRANSLATION PRODUCT-RELATED"/>
    <property type="match status" value="1"/>
</dbReference>
<evidence type="ECO:0000313" key="10">
    <source>
        <dbReference type="Proteomes" id="UP000310685"/>
    </source>
</evidence>
<dbReference type="OMA" id="WMSIRQM"/>